<organism evidence="3 4">
    <name type="scientific">Streptomyces scabichelini</name>
    <dbReference type="NCBI Taxonomy" id="2711217"/>
    <lineage>
        <taxon>Bacteria</taxon>
        <taxon>Bacillati</taxon>
        <taxon>Actinomycetota</taxon>
        <taxon>Actinomycetes</taxon>
        <taxon>Kitasatosporales</taxon>
        <taxon>Streptomycetaceae</taxon>
        <taxon>Streptomyces</taxon>
    </lineage>
</organism>
<evidence type="ECO:0000313" key="3">
    <source>
        <dbReference type="EMBL" id="NGO12550.1"/>
    </source>
</evidence>
<dbReference type="InterPro" id="IPR034686">
    <property type="entry name" value="Terpene_cyclase-like_2"/>
</dbReference>
<dbReference type="EC" id="4.2.3.-" evidence="2"/>
<dbReference type="Gene3D" id="1.10.600.10">
    <property type="entry name" value="Farnesyl Diphosphate Synthase"/>
    <property type="match status" value="1"/>
</dbReference>
<keyword evidence="2" id="KW-0479">Metal-binding</keyword>
<dbReference type="InterPro" id="IPR008949">
    <property type="entry name" value="Isoprenoid_synthase_dom_sf"/>
</dbReference>
<gene>
    <name evidence="3" type="ORF">G5C60_34305</name>
</gene>
<proteinExistence type="inferred from homology"/>
<dbReference type="AlphaFoldDB" id="A0A6G4VFF1"/>
<dbReference type="SUPFAM" id="SSF48576">
    <property type="entry name" value="Terpenoid synthases"/>
    <property type="match status" value="1"/>
</dbReference>
<dbReference type="PANTHER" id="PTHR35201">
    <property type="entry name" value="TERPENE SYNTHASE"/>
    <property type="match status" value="1"/>
</dbReference>
<dbReference type="PANTHER" id="PTHR35201:SF4">
    <property type="entry name" value="BETA-PINACENE SYNTHASE-RELATED"/>
    <property type="match status" value="1"/>
</dbReference>
<keyword evidence="2" id="KW-0460">Magnesium</keyword>
<protein>
    <recommendedName>
        <fullName evidence="2">Terpene synthase</fullName>
        <ecNumber evidence="2">4.2.3.-</ecNumber>
    </recommendedName>
</protein>
<keyword evidence="1 2" id="KW-0456">Lyase</keyword>
<dbReference type="Proteomes" id="UP000472335">
    <property type="component" value="Unassembled WGS sequence"/>
</dbReference>
<dbReference type="SFLD" id="SFLDS00005">
    <property type="entry name" value="Isoprenoid_Synthase_Type_I"/>
    <property type="match status" value="1"/>
</dbReference>
<dbReference type="NCBIfam" id="NF041565">
    <property type="entry name" value="selin_dien_syn"/>
    <property type="match status" value="1"/>
</dbReference>
<dbReference type="InterPro" id="IPR048143">
    <property type="entry name" value="Selin_dien_syn"/>
</dbReference>
<comment type="cofactor">
    <cofactor evidence="2">
        <name>Mg(2+)</name>
        <dbReference type="ChEBI" id="CHEBI:18420"/>
    </cofactor>
</comment>
<accession>A0A6G4VFF1</accession>
<comment type="similarity">
    <text evidence="2">Belongs to the terpene synthase family.</text>
</comment>
<dbReference type="EMBL" id="JAAKZY010000145">
    <property type="protein sequence ID" value="NGO12550.1"/>
    <property type="molecule type" value="Genomic_DNA"/>
</dbReference>
<dbReference type="GO" id="GO:0046872">
    <property type="term" value="F:metal ion binding"/>
    <property type="evidence" value="ECO:0007669"/>
    <property type="project" value="UniProtKB-KW"/>
</dbReference>
<dbReference type="Pfam" id="PF19086">
    <property type="entry name" value="Terpene_syn_C_2"/>
    <property type="match status" value="1"/>
</dbReference>
<name>A0A6G4VFF1_9ACTN</name>
<comment type="caution">
    <text evidence="3">The sequence shown here is derived from an EMBL/GenBank/DDBJ whole genome shotgun (WGS) entry which is preliminary data.</text>
</comment>
<evidence type="ECO:0000256" key="2">
    <source>
        <dbReference type="RuleBase" id="RU366034"/>
    </source>
</evidence>
<dbReference type="SFLD" id="SFLDG01020">
    <property type="entry name" value="Terpene_Cyclase_Like_2"/>
    <property type="match status" value="1"/>
</dbReference>
<keyword evidence="4" id="KW-1185">Reference proteome</keyword>
<evidence type="ECO:0000256" key="1">
    <source>
        <dbReference type="ARBA" id="ARBA00023239"/>
    </source>
</evidence>
<sequence>MTAVKDTLSIPPIYSPFLPAIHRSHDRIQERSSVWAHQWNIGSPQLRSHLVRHDIGTFAARVLPDGDEDVVQILADFIIWLFGVDDGMCEEGPLGHRPGELSASLSRLLRVAQQPSAPMLSGDPLAEGLRDLQRRLAEHASAYQLARWVEGTRAYFFSLIWEAHHRSHGTQPGLNDYALIRMYNGAATAAEPFLEIARGYQLHPRERHHPVVEALAEMAFFIIGWDNDIFSFHKEGRGPHFVMNAVRVVHATGPGSPSGALSQVIAHRDRATAHFLRIGRDHASELTHHQHRYARDLAAFIRGNQDWGISSDRYINPADPADLPSEFTTVPTDDSPDPLPIPAVRGWWRL</sequence>
<dbReference type="GO" id="GO:0010333">
    <property type="term" value="F:terpene synthase activity"/>
    <property type="evidence" value="ECO:0007669"/>
    <property type="project" value="InterPro"/>
</dbReference>
<evidence type="ECO:0000313" key="4">
    <source>
        <dbReference type="Proteomes" id="UP000472335"/>
    </source>
</evidence>
<dbReference type="RefSeq" id="WP_165265092.1">
    <property type="nucleotide sequence ID" value="NZ_JAAKZY010000145.1"/>
</dbReference>
<reference evidence="3 4" key="1">
    <citation type="submission" date="2020-02" db="EMBL/GenBank/DDBJ databases">
        <title>Whole-genome analyses of novel actinobacteria.</title>
        <authorList>
            <person name="Sahin N."/>
            <person name="Gencbay T."/>
        </authorList>
    </citation>
    <scope>NUCLEOTIDE SEQUENCE [LARGE SCALE GENOMIC DNA]</scope>
    <source>
        <strain evidence="3 4">HC44</strain>
    </source>
</reference>